<evidence type="ECO:0000313" key="6">
    <source>
        <dbReference type="Proteomes" id="UP001162131"/>
    </source>
</evidence>
<evidence type="ECO:0000313" key="5">
    <source>
        <dbReference type="EMBL" id="CAG9310268.1"/>
    </source>
</evidence>
<dbReference type="PROSITE" id="PS50071">
    <property type="entry name" value="HOMEOBOX_2"/>
    <property type="match status" value="1"/>
</dbReference>
<name>A0AAU9IPP9_9CILI</name>
<dbReference type="InterPro" id="IPR009057">
    <property type="entry name" value="Homeodomain-like_sf"/>
</dbReference>
<keyword evidence="1 2" id="KW-0371">Homeobox</keyword>
<dbReference type="Gene3D" id="1.10.10.60">
    <property type="entry name" value="Homeodomain-like"/>
    <property type="match status" value="1"/>
</dbReference>
<dbReference type="AlphaFoldDB" id="A0AAU9IPP9"/>
<keyword evidence="1 2" id="KW-0539">Nucleus</keyword>
<keyword evidence="1 2" id="KW-0238">DNA-binding</keyword>
<gene>
    <name evidence="5" type="ORF">BSTOLATCC_MIC1122</name>
</gene>
<evidence type="ECO:0000256" key="1">
    <source>
        <dbReference type="PROSITE-ProRule" id="PRU00108"/>
    </source>
</evidence>
<dbReference type="Proteomes" id="UP001162131">
    <property type="component" value="Unassembled WGS sequence"/>
</dbReference>
<protein>
    <recommendedName>
        <fullName evidence="4">Homeobox domain-containing protein</fullName>
    </recommendedName>
</protein>
<dbReference type="InterPro" id="IPR001356">
    <property type="entry name" value="HD"/>
</dbReference>
<feature type="region of interest" description="Disordered" evidence="3">
    <location>
        <begin position="1"/>
        <end position="26"/>
    </location>
</feature>
<dbReference type="SUPFAM" id="SSF46689">
    <property type="entry name" value="Homeodomain-like"/>
    <property type="match status" value="1"/>
</dbReference>
<comment type="caution">
    <text evidence="5">The sequence shown here is derived from an EMBL/GenBank/DDBJ whole genome shotgun (WGS) entry which is preliminary data.</text>
</comment>
<dbReference type="CDD" id="cd00086">
    <property type="entry name" value="homeodomain"/>
    <property type="match status" value="1"/>
</dbReference>
<feature type="domain" description="Homeobox" evidence="4">
    <location>
        <begin position="56"/>
        <end position="116"/>
    </location>
</feature>
<dbReference type="Pfam" id="PF00046">
    <property type="entry name" value="Homeodomain"/>
    <property type="match status" value="1"/>
</dbReference>
<organism evidence="5 6">
    <name type="scientific">Blepharisma stoltei</name>
    <dbReference type="NCBI Taxonomy" id="1481888"/>
    <lineage>
        <taxon>Eukaryota</taxon>
        <taxon>Sar</taxon>
        <taxon>Alveolata</taxon>
        <taxon>Ciliophora</taxon>
        <taxon>Postciliodesmatophora</taxon>
        <taxon>Heterotrichea</taxon>
        <taxon>Heterotrichida</taxon>
        <taxon>Blepharismidae</taxon>
        <taxon>Blepharisma</taxon>
    </lineage>
</organism>
<keyword evidence="6" id="KW-1185">Reference proteome</keyword>
<proteinExistence type="predicted"/>
<reference evidence="5" key="1">
    <citation type="submission" date="2021-09" db="EMBL/GenBank/DDBJ databases">
        <authorList>
            <consortium name="AG Swart"/>
            <person name="Singh M."/>
            <person name="Singh A."/>
            <person name="Seah K."/>
            <person name="Emmerich C."/>
        </authorList>
    </citation>
    <scope>NUCLEOTIDE SEQUENCE</scope>
    <source>
        <strain evidence="5">ATCC30299</strain>
    </source>
</reference>
<dbReference type="EMBL" id="CAJZBQ010000002">
    <property type="protein sequence ID" value="CAG9310268.1"/>
    <property type="molecule type" value="Genomic_DNA"/>
</dbReference>
<dbReference type="GO" id="GO:0005634">
    <property type="term" value="C:nucleus"/>
    <property type="evidence" value="ECO:0007669"/>
    <property type="project" value="UniProtKB-SubCell"/>
</dbReference>
<accession>A0AAU9IPP9</accession>
<comment type="subcellular location">
    <subcellularLocation>
        <location evidence="1 2">Nucleus</location>
    </subcellularLocation>
</comment>
<dbReference type="SMART" id="SM00389">
    <property type="entry name" value="HOX"/>
    <property type="match status" value="1"/>
</dbReference>
<evidence type="ECO:0000256" key="3">
    <source>
        <dbReference type="SAM" id="MobiDB-lite"/>
    </source>
</evidence>
<feature type="DNA-binding region" description="Homeobox" evidence="1">
    <location>
        <begin position="58"/>
        <end position="117"/>
    </location>
</feature>
<evidence type="ECO:0000259" key="4">
    <source>
        <dbReference type="PROSITE" id="PS50071"/>
    </source>
</evidence>
<evidence type="ECO:0000256" key="2">
    <source>
        <dbReference type="RuleBase" id="RU000682"/>
    </source>
</evidence>
<dbReference type="GO" id="GO:0003677">
    <property type="term" value="F:DNA binding"/>
    <property type="evidence" value="ECO:0007669"/>
    <property type="project" value="UniProtKB-UniRule"/>
</dbReference>
<sequence length="164" mass="19651">MKTRSMSNLPHLAAPSSPSNKHKENFNIPSYPEDLFPKINKNSEQINDFLLEDPDYNFNKNRKRKTKEQLKMLKETFYSNAAWTKEIVSELARKTGLSENQVYKWSWDYKKKIKQEGPWNDVKMLVCQELLAPSRLECDLYALQRRYKSALTDIQQKYWNYYRN</sequence>